<dbReference type="Pfam" id="PF13004">
    <property type="entry name" value="BACON"/>
    <property type="match status" value="1"/>
</dbReference>
<dbReference type="InterPro" id="IPR011050">
    <property type="entry name" value="Pectin_lyase_fold/virulence"/>
</dbReference>
<comment type="caution">
    <text evidence="3">The sequence shown here is derived from an EMBL/GenBank/DDBJ whole genome shotgun (WGS) entry which is preliminary data.</text>
</comment>
<organism evidence="3 4">
    <name type="scientific">Membranihabitans marinus</name>
    <dbReference type="NCBI Taxonomy" id="1227546"/>
    <lineage>
        <taxon>Bacteria</taxon>
        <taxon>Pseudomonadati</taxon>
        <taxon>Bacteroidota</taxon>
        <taxon>Saprospiria</taxon>
        <taxon>Saprospirales</taxon>
        <taxon>Saprospiraceae</taxon>
        <taxon>Membranihabitans</taxon>
    </lineage>
</organism>
<dbReference type="EMBL" id="JAHVHU010000002">
    <property type="protein sequence ID" value="MBY5956769.1"/>
    <property type="molecule type" value="Genomic_DNA"/>
</dbReference>
<dbReference type="InterPro" id="IPR012334">
    <property type="entry name" value="Pectin_lyas_fold"/>
</dbReference>
<protein>
    <recommendedName>
        <fullName evidence="2">BACON domain-containing protein</fullName>
    </recommendedName>
</protein>
<evidence type="ECO:0000313" key="3">
    <source>
        <dbReference type="EMBL" id="MBY5956769.1"/>
    </source>
</evidence>
<dbReference type="InterPro" id="IPR024361">
    <property type="entry name" value="BACON"/>
</dbReference>
<evidence type="ECO:0000256" key="1">
    <source>
        <dbReference type="SAM" id="MobiDB-lite"/>
    </source>
</evidence>
<accession>A0A953HJ17</accession>
<dbReference type="PROSITE" id="PS51257">
    <property type="entry name" value="PROKAR_LIPOPROTEIN"/>
    <property type="match status" value="1"/>
</dbReference>
<dbReference type="Proteomes" id="UP000753961">
    <property type="component" value="Unassembled WGS sequence"/>
</dbReference>
<keyword evidence="4" id="KW-1185">Reference proteome</keyword>
<feature type="region of interest" description="Disordered" evidence="1">
    <location>
        <begin position="539"/>
        <end position="558"/>
    </location>
</feature>
<dbReference type="CDD" id="cd14948">
    <property type="entry name" value="BACON"/>
    <property type="match status" value="1"/>
</dbReference>
<gene>
    <name evidence="3" type="ORF">KUV50_01385</name>
</gene>
<dbReference type="Gene3D" id="2.160.20.10">
    <property type="entry name" value="Single-stranded right-handed beta-helix, Pectin lyase-like"/>
    <property type="match status" value="1"/>
</dbReference>
<dbReference type="InterPro" id="IPR013783">
    <property type="entry name" value="Ig-like_fold"/>
</dbReference>
<dbReference type="SUPFAM" id="SSF51126">
    <property type="entry name" value="Pectin lyase-like"/>
    <property type="match status" value="1"/>
</dbReference>
<reference evidence="3" key="1">
    <citation type="submission" date="2021-06" db="EMBL/GenBank/DDBJ databases">
        <title>44 bacteria genomes isolated from Dapeng, Shenzhen.</title>
        <authorList>
            <person name="Zheng W."/>
            <person name="Yu S."/>
            <person name="Huang Y."/>
        </authorList>
    </citation>
    <scope>NUCLEOTIDE SEQUENCE</scope>
    <source>
        <strain evidence="3">DP5N28-2</strain>
    </source>
</reference>
<evidence type="ECO:0000259" key="2">
    <source>
        <dbReference type="Pfam" id="PF13004"/>
    </source>
</evidence>
<sequence length="558" mass="59612">MRTLFIAIASVLLAGMTIMSCEEKDDFVPTLLLDVQDAIQVSNRGGEFSIDVLSNLSWEANTTANWITLEESTGEKGKRALSFSVTENENDERSSTITVHSQEGTQAELTVVQESGLTLNIFVKEGAEGSGKSWEDPTNLSNALKLAITGSSIFIAEGHHTPMNIVSGGNSDDPRDRTFEVASNMTLIGGFPAQASSGATPDPDAYPTILSGELSDGNNSYHVVTISAPQSDEEQVVLRGLTISDGQADGSKSSATIQGRDFRREYGGGLIIGGSRVVLENCAVKNNTSDKYVAGVYVFDEAEVTILHSKLNNNASKSNGGGLWANNSTVFAYHSEFNENSGGTAPAVHAYPNAEIYLFNSEIRDNKGRSFGAAFYARADSKGALVNCLVTGNESTSSNGGGGVMMYDNCEMEIISTTITENTIKGPGGGVYRRKGENILSIYNSIISGNTQKEGTMNIDVYESDADPAKILASTSGEVVFDANGQIEEDAAFKAISMLGDDFTPIGDDNPALTYGMTPNHLKEIDYLFPESEKDWLDQDFHGHDRSGSTTMGATLPE</sequence>
<dbReference type="RefSeq" id="WP_222578290.1">
    <property type="nucleotide sequence ID" value="NZ_JAHVHU010000002.1"/>
</dbReference>
<proteinExistence type="predicted"/>
<dbReference type="Gene3D" id="2.60.40.10">
    <property type="entry name" value="Immunoglobulins"/>
    <property type="match status" value="1"/>
</dbReference>
<feature type="domain" description="BACON" evidence="2">
    <location>
        <begin position="57"/>
        <end position="114"/>
    </location>
</feature>
<feature type="compositionally biased region" description="Polar residues" evidence="1">
    <location>
        <begin position="548"/>
        <end position="558"/>
    </location>
</feature>
<dbReference type="AlphaFoldDB" id="A0A953HJ17"/>
<name>A0A953HJ17_9BACT</name>
<evidence type="ECO:0000313" key="4">
    <source>
        <dbReference type="Proteomes" id="UP000753961"/>
    </source>
</evidence>